<dbReference type="AlphaFoldDB" id="A0A0D2CMJ8"/>
<accession>A0A0D2CMJ8</accession>
<dbReference type="SUPFAM" id="SSF54427">
    <property type="entry name" value="NTF2-like"/>
    <property type="match status" value="1"/>
</dbReference>
<dbReference type="EMBL" id="KN847045">
    <property type="protein sequence ID" value="KIW24794.1"/>
    <property type="molecule type" value="Genomic_DNA"/>
</dbReference>
<dbReference type="VEuPathDB" id="FungiDB:PV07_10485"/>
<name>A0A0D2CMJ8_9EURO</name>
<dbReference type="RefSeq" id="XP_016245010.1">
    <property type="nucleotide sequence ID" value="XM_016397819.1"/>
</dbReference>
<protein>
    <recommendedName>
        <fullName evidence="3">SnoaL-like domain-containing protein</fullName>
    </recommendedName>
</protein>
<organism evidence="1 2">
    <name type="scientific">Cladophialophora immunda</name>
    <dbReference type="NCBI Taxonomy" id="569365"/>
    <lineage>
        <taxon>Eukaryota</taxon>
        <taxon>Fungi</taxon>
        <taxon>Dikarya</taxon>
        <taxon>Ascomycota</taxon>
        <taxon>Pezizomycotina</taxon>
        <taxon>Eurotiomycetes</taxon>
        <taxon>Chaetothyriomycetidae</taxon>
        <taxon>Chaetothyriales</taxon>
        <taxon>Herpotrichiellaceae</taxon>
        <taxon>Cladophialophora</taxon>
    </lineage>
</organism>
<dbReference type="GeneID" id="27349679"/>
<dbReference type="OrthoDB" id="5271918at2759"/>
<evidence type="ECO:0000313" key="2">
    <source>
        <dbReference type="Proteomes" id="UP000054466"/>
    </source>
</evidence>
<sequence>MSVPTKPAFVHYGDFDSTTRKLPVMEFMERFRDDYDTKSFDPKWYAPDFTYVGPDGTVYEGRDKGLEAMKALYGPLPNWRHEAFYLNCYEVDPGYEMIGKATLWGNLPGEPTEGEAKKTDGEGKKWDLAIPGAYRFHYVKEGDGGFVLKRIELTGDTGPLMVGLLKRGVLSSKDLGI</sequence>
<reference evidence="1 2" key="1">
    <citation type="submission" date="2015-01" db="EMBL/GenBank/DDBJ databases">
        <title>The Genome Sequence of Cladophialophora immunda CBS83496.</title>
        <authorList>
            <consortium name="The Broad Institute Genomics Platform"/>
            <person name="Cuomo C."/>
            <person name="de Hoog S."/>
            <person name="Gorbushina A."/>
            <person name="Stielow B."/>
            <person name="Teixiera M."/>
            <person name="Abouelleil A."/>
            <person name="Chapman S.B."/>
            <person name="Priest M."/>
            <person name="Young S.K."/>
            <person name="Wortman J."/>
            <person name="Nusbaum C."/>
            <person name="Birren B."/>
        </authorList>
    </citation>
    <scope>NUCLEOTIDE SEQUENCE [LARGE SCALE GENOMIC DNA]</scope>
    <source>
        <strain evidence="1 2">CBS 83496</strain>
    </source>
</reference>
<dbReference type="HOGENOM" id="CLU_127221_0_0_1"/>
<dbReference type="InterPro" id="IPR032710">
    <property type="entry name" value="NTF2-like_dom_sf"/>
</dbReference>
<proteinExistence type="predicted"/>
<evidence type="ECO:0008006" key="3">
    <source>
        <dbReference type="Google" id="ProtNLM"/>
    </source>
</evidence>
<keyword evidence="2" id="KW-1185">Reference proteome</keyword>
<evidence type="ECO:0000313" key="1">
    <source>
        <dbReference type="EMBL" id="KIW24794.1"/>
    </source>
</evidence>
<dbReference type="Proteomes" id="UP000054466">
    <property type="component" value="Unassembled WGS sequence"/>
</dbReference>
<gene>
    <name evidence="1" type="ORF">PV07_10485</name>
</gene>